<evidence type="ECO:0000256" key="7">
    <source>
        <dbReference type="SAM" id="Phobius"/>
    </source>
</evidence>
<gene>
    <name evidence="9" type="ordered locus">Poras_0484</name>
</gene>
<dbReference type="InterPro" id="IPR051447">
    <property type="entry name" value="Lipoprotein-release_system"/>
</dbReference>
<feature type="transmembrane region" description="Helical" evidence="7">
    <location>
        <begin position="371"/>
        <end position="391"/>
    </location>
</feature>
<dbReference type="PANTHER" id="PTHR30489">
    <property type="entry name" value="LIPOPROTEIN-RELEASING SYSTEM TRANSMEMBRANE PROTEIN LOLE"/>
    <property type="match status" value="1"/>
</dbReference>
<dbReference type="AlphaFoldDB" id="F4KNG7"/>
<keyword evidence="5 7" id="KW-1133">Transmembrane helix</keyword>
<dbReference type="OrthoDB" id="1522724at2"/>
<evidence type="ECO:0000259" key="8">
    <source>
        <dbReference type="Pfam" id="PF02687"/>
    </source>
</evidence>
<evidence type="ECO:0000256" key="2">
    <source>
        <dbReference type="ARBA" id="ARBA00005236"/>
    </source>
</evidence>
<feature type="domain" description="ABC3 transporter permease C-terminal" evidence="8">
    <location>
        <begin position="277"/>
        <end position="397"/>
    </location>
</feature>
<evidence type="ECO:0000256" key="5">
    <source>
        <dbReference type="ARBA" id="ARBA00022989"/>
    </source>
</evidence>
<evidence type="ECO:0000256" key="3">
    <source>
        <dbReference type="ARBA" id="ARBA00022475"/>
    </source>
</evidence>
<dbReference type="EMBL" id="CP002689">
    <property type="protein sequence ID" value="AEE12438.1"/>
    <property type="molecule type" value="Genomic_DNA"/>
</dbReference>
<feature type="transmembrane region" description="Helical" evidence="7">
    <location>
        <begin position="21"/>
        <end position="46"/>
    </location>
</feature>
<proteinExistence type="inferred from homology"/>
<keyword evidence="6 7" id="KW-0472">Membrane</keyword>
<dbReference type="GO" id="GO:0044874">
    <property type="term" value="P:lipoprotein localization to outer membrane"/>
    <property type="evidence" value="ECO:0007669"/>
    <property type="project" value="TreeGrafter"/>
</dbReference>
<dbReference type="KEGG" id="pah:Poras_0484"/>
<dbReference type="eggNOG" id="COG4591">
    <property type="taxonomic scope" value="Bacteria"/>
</dbReference>
<feature type="transmembrane region" description="Helical" evidence="7">
    <location>
        <begin position="273"/>
        <end position="299"/>
    </location>
</feature>
<keyword evidence="4 7" id="KW-0812">Transmembrane</keyword>
<dbReference type="GO" id="GO:0098797">
    <property type="term" value="C:plasma membrane protein complex"/>
    <property type="evidence" value="ECO:0007669"/>
    <property type="project" value="TreeGrafter"/>
</dbReference>
<dbReference type="HOGENOM" id="CLU_000604_8_1_10"/>
<accession>F4KNG7</accession>
<comment type="similarity">
    <text evidence="2">Belongs to the ABC-4 integral membrane protein family. LolC/E subfamily.</text>
</comment>
<feature type="transmembrane region" description="Helical" evidence="7">
    <location>
        <begin position="326"/>
        <end position="351"/>
    </location>
</feature>
<evidence type="ECO:0000313" key="9">
    <source>
        <dbReference type="EMBL" id="AEE12438.1"/>
    </source>
</evidence>
<evidence type="ECO:0000313" key="10">
    <source>
        <dbReference type="Proteomes" id="UP000006545"/>
    </source>
</evidence>
<dbReference type="RefSeq" id="WP_013760045.1">
    <property type="nucleotide sequence ID" value="NC_015501.1"/>
</dbReference>
<sequence length="404" mass="44734">MRLPLFIAWRYLFAHKKLGAINIVTRVSVLAIAVVSMTMICVLSIYNGYEQMILDKVVGLDPQLLITKGDEAPLDQGVVTQEIRSIKGIKSIAPLVWGEGLVSRMEGESFSAAHLYGVDSTYLRISNMERYLYSGDIAIHPGQYNLGASIALNLNTIAHDTDPLVITLPKRKGYINPIMPMTSLRRSQGVPVSVLFTDNVVYDNSIFIPLSELRSLLMLDENQAHGLALQLDEGADEGAIQKAIATKLGEEYLVRNRPEQQPHLMRLVAIEKWITSLIFAFILLLAAYNVMASISMLLISKQEDIAILHALGETPREIRRTFQLEGLMVTLIGAVGGIAVGIVLCLLQMRFGWLTMDLVVESQPYPVAVRLTDLLVVLLLVFAVGYLAAVYPVRKLIAHRNASR</sequence>
<evidence type="ECO:0000256" key="1">
    <source>
        <dbReference type="ARBA" id="ARBA00004651"/>
    </source>
</evidence>
<evidence type="ECO:0000256" key="6">
    <source>
        <dbReference type="ARBA" id="ARBA00023136"/>
    </source>
</evidence>
<keyword evidence="3" id="KW-1003">Cell membrane</keyword>
<evidence type="ECO:0000256" key="4">
    <source>
        <dbReference type="ARBA" id="ARBA00022692"/>
    </source>
</evidence>
<comment type="subcellular location">
    <subcellularLocation>
        <location evidence="1">Cell membrane</location>
        <topology evidence="1">Multi-pass membrane protein</topology>
    </subcellularLocation>
</comment>
<dbReference type="PANTHER" id="PTHR30489:SF0">
    <property type="entry name" value="LIPOPROTEIN-RELEASING SYSTEM TRANSMEMBRANE PROTEIN LOLE"/>
    <property type="match status" value="1"/>
</dbReference>
<reference evidence="10" key="1">
    <citation type="submission" date="2011-04" db="EMBL/GenBank/DDBJ databases">
        <title>The complete genome of Porphyromonas asaccharolytica DSM 20707.</title>
        <authorList>
            <person name="Lucas S."/>
            <person name="Han J."/>
            <person name="Lapidus A."/>
            <person name="Bruce D."/>
            <person name="Goodwin L."/>
            <person name="Pitluck S."/>
            <person name="Peters L."/>
            <person name="Kyrpides N."/>
            <person name="Mavromatis K."/>
            <person name="Ivanova N."/>
            <person name="Ovchinnikova G."/>
            <person name="Pagani I."/>
            <person name="Lu M."/>
            <person name="Detter J.C."/>
            <person name="Tapia R."/>
            <person name="Han C."/>
            <person name="Land M."/>
            <person name="Hauser L."/>
            <person name="Markowitz V."/>
            <person name="Cheng J.-F."/>
            <person name="Hugenholtz P."/>
            <person name="Woyke T."/>
            <person name="Wu D."/>
            <person name="Gronow S."/>
            <person name="Wellnitz S."/>
            <person name="Brambilla E."/>
            <person name="Klenk H.-P."/>
            <person name="Eisen J.A."/>
        </authorList>
    </citation>
    <scope>NUCLEOTIDE SEQUENCE [LARGE SCALE GENOMIC DNA]</scope>
    <source>
        <strain evidence="10">ATCC 25260 / DSM 20707 / VPI 4198</strain>
    </source>
</reference>
<dbReference type="InterPro" id="IPR003838">
    <property type="entry name" value="ABC3_permease_C"/>
</dbReference>
<dbReference type="Pfam" id="PF02687">
    <property type="entry name" value="FtsX"/>
    <property type="match status" value="1"/>
</dbReference>
<keyword evidence="10" id="KW-1185">Reference proteome</keyword>
<organism evidence="9 10">
    <name type="scientific">Porphyromonas asaccharolytica (strain ATCC 25260 / DSM 20707 / BCRC 10618 / CCUG 7834 / JCM 6326 / LMG 13178 / VPI 4198 / B440)</name>
    <name type="common">Bacteroides asaccharolyticus</name>
    <dbReference type="NCBI Taxonomy" id="879243"/>
    <lineage>
        <taxon>Bacteria</taxon>
        <taxon>Pseudomonadati</taxon>
        <taxon>Bacteroidota</taxon>
        <taxon>Bacteroidia</taxon>
        <taxon>Bacteroidales</taxon>
        <taxon>Porphyromonadaceae</taxon>
        <taxon>Porphyromonas</taxon>
    </lineage>
</organism>
<dbReference type="STRING" id="879243.Poras_0484"/>
<name>F4KNG7_PORAD</name>
<protein>
    <recommendedName>
        <fullName evidence="8">ABC3 transporter permease C-terminal domain-containing protein</fullName>
    </recommendedName>
</protein>
<dbReference type="Proteomes" id="UP000006545">
    <property type="component" value="Chromosome"/>
</dbReference>